<evidence type="ECO:0000313" key="1">
    <source>
        <dbReference type="EMBL" id="MFC6008632.1"/>
    </source>
</evidence>
<sequence>MSYAATVLTVMISSPGDCASERRVIEDQIRAWNSLHSTTSGTILRPWRWELDSAAILGEPAQDAINAQAALCDIVVAVFHSRLGTPTKEHESGTAEEVLLGLSARKPTHIYFSEASHPGDVAEGQLKALRKFRKRVDKMGLNGTFSSPEGLGYHVQQALVLDVEKLTRARTDSPTRSAAADTADPSPCAEEIVQEAILEKLALGRHVFFGFRSNSPADDIGILEVKNSSAGGIRSFVVLEGKVIDGNSYVCSFAPSEHQDYAREIGVGNMIQVIGNWYRYVDGERQPFIMTPELNSRAQVEAYWMDALGGLWSTDNRGGIPQLVGPTR</sequence>
<reference evidence="2" key="1">
    <citation type="journal article" date="2019" name="Int. J. Syst. Evol. Microbiol.">
        <title>The Global Catalogue of Microorganisms (GCM) 10K type strain sequencing project: providing services to taxonomists for standard genome sequencing and annotation.</title>
        <authorList>
            <consortium name="The Broad Institute Genomics Platform"/>
            <consortium name="The Broad Institute Genome Sequencing Center for Infectious Disease"/>
            <person name="Wu L."/>
            <person name="Ma J."/>
        </authorList>
    </citation>
    <scope>NUCLEOTIDE SEQUENCE [LARGE SCALE GENOMIC DNA]</scope>
    <source>
        <strain evidence="2">KACC 14249</strain>
    </source>
</reference>
<evidence type="ECO:0008006" key="3">
    <source>
        <dbReference type="Google" id="ProtNLM"/>
    </source>
</evidence>
<dbReference type="RefSeq" id="WP_345714583.1">
    <property type="nucleotide sequence ID" value="NZ_BAABFP010000002.1"/>
</dbReference>
<name>A0ABW1JIC1_9ACTN</name>
<evidence type="ECO:0000313" key="2">
    <source>
        <dbReference type="Proteomes" id="UP001596189"/>
    </source>
</evidence>
<protein>
    <recommendedName>
        <fullName evidence="3">DUF4062 domain-containing protein</fullName>
    </recommendedName>
</protein>
<dbReference type="Proteomes" id="UP001596189">
    <property type="component" value="Unassembled WGS sequence"/>
</dbReference>
<organism evidence="1 2">
    <name type="scientific">Angustibacter luteus</name>
    <dbReference type="NCBI Taxonomy" id="658456"/>
    <lineage>
        <taxon>Bacteria</taxon>
        <taxon>Bacillati</taxon>
        <taxon>Actinomycetota</taxon>
        <taxon>Actinomycetes</taxon>
        <taxon>Kineosporiales</taxon>
        <taxon>Kineosporiaceae</taxon>
    </lineage>
</organism>
<accession>A0ABW1JIC1</accession>
<gene>
    <name evidence="1" type="ORF">ACFQDO_15960</name>
</gene>
<comment type="caution">
    <text evidence="1">The sequence shown here is derived from an EMBL/GenBank/DDBJ whole genome shotgun (WGS) entry which is preliminary data.</text>
</comment>
<keyword evidence="2" id="KW-1185">Reference proteome</keyword>
<dbReference type="EMBL" id="JBHSRD010000006">
    <property type="protein sequence ID" value="MFC6008632.1"/>
    <property type="molecule type" value="Genomic_DNA"/>
</dbReference>
<proteinExistence type="predicted"/>